<keyword evidence="1" id="KW-1133">Transmembrane helix</keyword>
<keyword evidence="2" id="KW-0614">Plasmid</keyword>
<evidence type="ECO:0000313" key="2">
    <source>
        <dbReference type="EMBL" id="CRI06673.1"/>
    </source>
</evidence>
<keyword evidence="1" id="KW-0472">Membrane</keyword>
<feature type="transmembrane region" description="Helical" evidence="1">
    <location>
        <begin position="92"/>
        <end position="113"/>
    </location>
</feature>
<gene>
    <name evidence="2" type="ORF">BN424_pa0008</name>
</gene>
<reference evidence="2 3" key="2">
    <citation type="submission" date="2015-04" db="EMBL/GenBank/DDBJ databases">
        <title>Carnobacterium maltaromaticum LMA28 plasmids.</title>
        <authorList>
            <person name="Cailliez-Grimal C."/>
            <person name="Iskandar C."/>
        </authorList>
    </citation>
    <scope>NUCLEOTIDE SEQUENCE [LARGE SCALE GENOMIC DNA]</scope>
    <source>
        <strain evidence="2 3">LMA28</strain>
        <plasmid evidence="3">Chromosome</plasmid>
    </source>
</reference>
<dbReference type="RefSeq" id="WP_176455273.1">
    <property type="nucleotide sequence ID" value="NZ_LN846932.1"/>
</dbReference>
<reference evidence="2 3" key="1">
    <citation type="submission" date="2015-04" db="EMBL/GenBank/DDBJ databases">
        <title>Carnobacterium maltaromaticum LMA28 complete chromosome sequence.</title>
        <authorList>
            <person name="Borges F."/>
            <person name="Cailliez-Grimal C."/>
        </authorList>
    </citation>
    <scope>NUCLEOTIDE SEQUENCE [LARGE SCALE GENOMIC DNA]</scope>
    <source>
        <strain evidence="2 3">LMA28</strain>
        <plasmid evidence="3">Chromosome</plasmid>
    </source>
</reference>
<name>A0A1Z5AZ09_CARML</name>
<sequence>MKLKKLKKFPTKLGALFLSVQVICFTFFNSTAFADRAQAEKKLKDDGKAALNAFTNVFQYLGYIAAGLALIIILFGGLLIHNEETFKKVKVTSTYVLVIAFVLGLVSTFVTLATNN</sequence>
<dbReference type="AlphaFoldDB" id="A0A1Z5AZ09"/>
<proteinExistence type="predicted"/>
<accession>A0A1Z5AZ09</accession>
<dbReference type="Proteomes" id="UP000464233">
    <property type="component" value="Plasmid LMA_pa"/>
</dbReference>
<dbReference type="EMBL" id="LN846932">
    <property type="protein sequence ID" value="CRI06673.1"/>
    <property type="molecule type" value="Genomic_DNA"/>
</dbReference>
<evidence type="ECO:0000313" key="3">
    <source>
        <dbReference type="Proteomes" id="UP000464233"/>
    </source>
</evidence>
<geneLocation type="plasmid" evidence="2">
    <name>LMA_pa</name>
</geneLocation>
<protein>
    <submittedName>
        <fullName evidence="2">Uncharacterized protein</fullName>
    </submittedName>
</protein>
<feature type="transmembrane region" description="Helical" evidence="1">
    <location>
        <begin position="58"/>
        <end position="80"/>
    </location>
</feature>
<evidence type="ECO:0000256" key="1">
    <source>
        <dbReference type="SAM" id="Phobius"/>
    </source>
</evidence>
<keyword evidence="1" id="KW-0812">Transmembrane</keyword>
<organism evidence="2 3">
    <name type="scientific">Carnobacterium maltaromaticum</name>
    <name type="common">Carnobacterium piscicola</name>
    <dbReference type="NCBI Taxonomy" id="2751"/>
    <lineage>
        <taxon>Bacteria</taxon>
        <taxon>Bacillati</taxon>
        <taxon>Bacillota</taxon>
        <taxon>Bacilli</taxon>
        <taxon>Lactobacillales</taxon>
        <taxon>Carnobacteriaceae</taxon>
        <taxon>Carnobacterium</taxon>
    </lineage>
</organism>